<dbReference type="GO" id="GO:0051082">
    <property type="term" value="F:unfolded protein binding"/>
    <property type="evidence" value="ECO:0007669"/>
    <property type="project" value="TreeGrafter"/>
</dbReference>
<dbReference type="InterPro" id="IPR020818">
    <property type="entry name" value="Chaperonin_GroES"/>
</dbReference>
<evidence type="ECO:0000256" key="4">
    <source>
        <dbReference type="RuleBase" id="RU000535"/>
    </source>
</evidence>
<dbReference type="GO" id="GO:0005737">
    <property type="term" value="C:cytoplasm"/>
    <property type="evidence" value="ECO:0007669"/>
    <property type="project" value="UniProtKB-SubCell"/>
</dbReference>
<gene>
    <name evidence="3 5" type="primary">groS</name>
    <name evidence="3" type="synonym">groES</name>
    <name evidence="5" type="ORF">C834K_0661</name>
</gene>
<evidence type="ECO:0000256" key="2">
    <source>
        <dbReference type="ARBA" id="ARBA00023186"/>
    </source>
</evidence>
<comment type="function">
    <text evidence="3 4">Together with the chaperonin GroEL, plays an essential role in assisting protein folding. The GroEL-GroES system forms a nano-cage that allows encapsulation of the non-native substrate proteins and provides a physical environment optimized to promote and accelerate protein folding. GroES binds to the apical surface of the GroEL ring, thereby capping the opening of the GroEL channel.</text>
</comment>
<evidence type="ECO:0000313" key="5">
    <source>
        <dbReference type="EMBL" id="SYX09110.1"/>
    </source>
</evidence>
<dbReference type="EMBL" id="LS992154">
    <property type="protein sequence ID" value="SYX09110.1"/>
    <property type="molecule type" value="Genomic_DNA"/>
</dbReference>
<evidence type="ECO:0000256" key="1">
    <source>
        <dbReference type="ARBA" id="ARBA00006975"/>
    </source>
</evidence>
<dbReference type="NCBIfam" id="NF001533">
    <property type="entry name" value="PRK00364.2-4"/>
    <property type="match status" value="1"/>
</dbReference>
<comment type="subunit">
    <text evidence="3">Heptamer of 7 subunits arranged in a ring. Interacts with the chaperonin GroEL.</text>
</comment>
<dbReference type="Proteomes" id="UP000258476">
    <property type="component" value="Chromosome"/>
</dbReference>
<sequence length="102" mass="11191">MSDQATTLRIKPLGDRILVKREEEDSTARGGIILPDTAKKKQDRAEVLALGTGKRDKDGNTLPFEVAVGDTVLMDKYAGQELTIDGEEYVIVQESEVMAVLK</sequence>
<evidence type="ECO:0000313" key="6">
    <source>
        <dbReference type="Proteomes" id="UP000258476"/>
    </source>
</evidence>
<dbReference type="CDD" id="cd00320">
    <property type="entry name" value="cpn10"/>
    <property type="match status" value="1"/>
</dbReference>
<dbReference type="InterPro" id="IPR018369">
    <property type="entry name" value="Chaprnonin_Cpn10_CS"/>
</dbReference>
<keyword evidence="2 3" id="KW-0143">Chaperone</keyword>
<dbReference type="AlphaFoldDB" id="A0A3B0PPX2"/>
<dbReference type="SUPFAM" id="SSF50129">
    <property type="entry name" value="GroES-like"/>
    <property type="match status" value="1"/>
</dbReference>
<organism evidence="5 6">
    <name type="scientific">Chlamydia poikilotherma</name>
    <dbReference type="NCBI Taxonomy" id="1967783"/>
    <lineage>
        <taxon>Bacteria</taxon>
        <taxon>Pseudomonadati</taxon>
        <taxon>Chlamydiota</taxon>
        <taxon>Chlamydiia</taxon>
        <taxon>Chlamydiales</taxon>
        <taxon>Chlamydiaceae</taxon>
        <taxon>Chlamydia/Chlamydophila group</taxon>
        <taxon>Chlamydia</taxon>
    </lineage>
</organism>
<dbReference type="OrthoDB" id="9806791at2"/>
<dbReference type="PANTHER" id="PTHR10772">
    <property type="entry name" value="10 KDA HEAT SHOCK PROTEIN"/>
    <property type="match status" value="1"/>
</dbReference>
<comment type="similarity">
    <text evidence="1 3 4">Belongs to the GroES chaperonin family.</text>
</comment>
<dbReference type="Pfam" id="PF00166">
    <property type="entry name" value="Cpn10"/>
    <property type="match status" value="1"/>
</dbReference>
<dbReference type="SMART" id="SM00883">
    <property type="entry name" value="Cpn10"/>
    <property type="match status" value="1"/>
</dbReference>
<dbReference type="FunFam" id="2.30.33.40:FF:000007">
    <property type="entry name" value="10 kDa chaperonin"/>
    <property type="match status" value="1"/>
</dbReference>
<protein>
    <recommendedName>
        <fullName evidence="3">Co-chaperonin GroES</fullName>
    </recommendedName>
    <alternativeName>
        <fullName evidence="3">10 kDa chaperonin</fullName>
    </alternativeName>
    <alternativeName>
        <fullName evidence="3">Chaperonin-10</fullName>
        <shortName evidence="3">Cpn10</shortName>
    </alternativeName>
</protein>
<dbReference type="GO" id="GO:0051087">
    <property type="term" value="F:protein-folding chaperone binding"/>
    <property type="evidence" value="ECO:0007669"/>
    <property type="project" value="TreeGrafter"/>
</dbReference>
<proteinExistence type="inferred from homology"/>
<dbReference type="NCBIfam" id="NF001531">
    <property type="entry name" value="PRK00364.2-2"/>
    <property type="match status" value="1"/>
</dbReference>
<dbReference type="GO" id="GO:0044183">
    <property type="term" value="F:protein folding chaperone"/>
    <property type="evidence" value="ECO:0007669"/>
    <property type="project" value="InterPro"/>
</dbReference>
<keyword evidence="3" id="KW-0963">Cytoplasm</keyword>
<evidence type="ECO:0000256" key="3">
    <source>
        <dbReference type="HAMAP-Rule" id="MF_00580"/>
    </source>
</evidence>
<reference evidence="6" key="1">
    <citation type="submission" date="2017-11" db="EMBL/GenBank/DDBJ databases">
        <authorList>
            <person name="Seth-Smith MB H."/>
        </authorList>
    </citation>
    <scope>NUCLEOTIDE SEQUENCE [LARGE SCALE GENOMIC DNA]</scope>
</reference>
<comment type="subcellular location">
    <subcellularLocation>
        <location evidence="3">Cytoplasm</location>
    </subcellularLocation>
</comment>
<dbReference type="GO" id="GO:0005524">
    <property type="term" value="F:ATP binding"/>
    <property type="evidence" value="ECO:0007669"/>
    <property type="project" value="InterPro"/>
</dbReference>
<keyword evidence="6" id="KW-1185">Reference proteome</keyword>
<dbReference type="HAMAP" id="MF_00580">
    <property type="entry name" value="CH10"/>
    <property type="match status" value="1"/>
</dbReference>
<dbReference type="InterPro" id="IPR037124">
    <property type="entry name" value="Chaperonin_GroES_sf"/>
</dbReference>
<dbReference type="PANTHER" id="PTHR10772:SF58">
    <property type="entry name" value="CO-CHAPERONIN GROES"/>
    <property type="match status" value="1"/>
</dbReference>
<dbReference type="GO" id="GO:0046872">
    <property type="term" value="F:metal ion binding"/>
    <property type="evidence" value="ECO:0007669"/>
    <property type="project" value="TreeGrafter"/>
</dbReference>
<dbReference type="RefSeq" id="WP_117274772.1">
    <property type="nucleotide sequence ID" value="NZ_LS992154.1"/>
</dbReference>
<dbReference type="Gene3D" id="2.30.33.40">
    <property type="entry name" value="GroES chaperonin"/>
    <property type="match status" value="1"/>
</dbReference>
<dbReference type="KEGG" id="chla:C834K_0661"/>
<dbReference type="PROSITE" id="PS00681">
    <property type="entry name" value="CHAPERONINS_CPN10"/>
    <property type="match status" value="1"/>
</dbReference>
<dbReference type="PRINTS" id="PR00297">
    <property type="entry name" value="CHAPERONIN10"/>
</dbReference>
<name>A0A3B0PPX2_9CHLA</name>
<dbReference type="InterPro" id="IPR011032">
    <property type="entry name" value="GroES-like_sf"/>
</dbReference>
<accession>A0A3B0PPX2</accession>